<organism evidence="3 4">
    <name type="scientific">Ferrimonas gelatinilytica</name>
    <dbReference type="NCBI Taxonomy" id="1255257"/>
    <lineage>
        <taxon>Bacteria</taxon>
        <taxon>Pseudomonadati</taxon>
        <taxon>Pseudomonadota</taxon>
        <taxon>Gammaproteobacteria</taxon>
        <taxon>Alteromonadales</taxon>
        <taxon>Ferrimonadaceae</taxon>
        <taxon>Ferrimonas</taxon>
    </lineage>
</organism>
<feature type="domain" description="MoaB/Mog" evidence="2">
    <location>
        <begin position="4"/>
        <end position="171"/>
    </location>
</feature>
<dbReference type="HAMAP" id="MF_00226_B">
    <property type="entry name" value="CinA_B"/>
    <property type="match status" value="1"/>
</dbReference>
<dbReference type="Pfam" id="PF00994">
    <property type="entry name" value="MoCF_biosynth"/>
    <property type="match status" value="1"/>
</dbReference>
<dbReference type="Pfam" id="PF02464">
    <property type="entry name" value="CinA"/>
    <property type="match status" value="1"/>
</dbReference>
<gene>
    <name evidence="3" type="ORF">GCM10025772_24320</name>
</gene>
<evidence type="ECO:0000256" key="1">
    <source>
        <dbReference type="HAMAP-Rule" id="MF_00226"/>
    </source>
</evidence>
<dbReference type="CDD" id="cd00885">
    <property type="entry name" value="cinA"/>
    <property type="match status" value="1"/>
</dbReference>
<dbReference type="SUPFAM" id="SSF53218">
    <property type="entry name" value="Molybdenum cofactor biosynthesis proteins"/>
    <property type="match status" value="1"/>
</dbReference>
<keyword evidence="4" id="KW-1185">Reference proteome</keyword>
<dbReference type="Proteomes" id="UP001501600">
    <property type="component" value="Unassembled WGS sequence"/>
</dbReference>
<dbReference type="InterPro" id="IPR041424">
    <property type="entry name" value="CinA_KH"/>
</dbReference>
<evidence type="ECO:0000313" key="3">
    <source>
        <dbReference type="EMBL" id="GAA5193428.1"/>
    </source>
</evidence>
<dbReference type="RefSeq" id="WP_345317373.1">
    <property type="nucleotide sequence ID" value="NZ_BAABLF010000024.1"/>
</dbReference>
<dbReference type="Gene3D" id="3.90.950.20">
    <property type="entry name" value="CinA-like"/>
    <property type="match status" value="1"/>
</dbReference>
<reference evidence="4" key="1">
    <citation type="journal article" date="2019" name="Int. J. Syst. Evol. Microbiol.">
        <title>The Global Catalogue of Microorganisms (GCM) 10K type strain sequencing project: providing services to taxonomists for standard genome sequencing and annotation.</title>
        <authorList>
            <consortium name="The Broad Institute Genomics Platform"/>
            <consortium name="The Broad Institute Genome Sequencing Center for Infectious Disease"/>
            <person name="Wu L."/>
            <person name="Ma J."/>
        </authorList>
    </citation>
    <scope>NUCLEOTIDE SEQUENCE [LARGE SCALE GENOMIC DNA]</scope>
    <source>
        <strain evidence="4">JCM 18720</strain>
    </source>
</reference>
<comment type="similarity">
    <text evidence="1">Belongs to the CinA family.</text>
</comment>
<dbReference type="InterPro" id="IPR050101">
    <property type="entry name" value="CinA"/>
</dbReference>
<comment type="caution">
    <text evidence="3">The sequence shown here is derived from an EMBL/GenBank/DDBJ whole genome shotgun (WGS) entry which is preliminary data.</text>
</comment>
<evidence type="ECO:0000259" key="2">
    <source>
        <dbReference type="SMART" id="SM00852"/>
    </source>
</evidence>
<sequence length="429" mass="46050">MHIEMICTGEEVLSGQIVDTNAAWVAQRLLEHGEELRRRVTVGDRMADLVGAFTSAAGQASVVLVNGGLGPTSDDLSSEAIAQAMGVGLELHQGWLATMTEMFARRGRPMAAINRKQAMLPVGAVMIDNPVGTACGFRILWRGTWFVFTPGVPLELKRMMEEQVLPWMCDEFGLAPKMPLHRLLTIGQGESQLAHILDDLPLPAGVELGYRASLPYIELKLMQRRDVALQVWETLLEQIRERIGDALVGENVLSVPDAVHRLLSEQSLTLATAESCTGGMVASQLVDFPGSSCYLLGGWITYSNRAKQAELGVDERVLAQYGAVSLEAAVGMAAGAKQKAGTDLAISITGIAGPDGGSPDKPVGTVAFALAHSGGVEAQMLRLGSRQRNQVRLLAATVALDMVRRHLLGLPVMAEYGYFERVGAKSIKA</sequence>
<evidence type="ECO:0000313" key="4">
    <source>
        <dbReference type="Proteomes" id="UP001501600"/>
    </source>
</evidence>
<protein>
    <recommendedName>
        <fullName evidence="1">CinA-like protein</fullName>
    </recommendedName>
</protein>
<dbReference type="NCBIfam" id="TIGR00199">
    <property type="entry name" value="PncC_domain"/>
    <property type="match status" value="1"/>
</dbReference>
<dbReference type="SUPFAM" id="SSF142433">
    <property type="entry name" value="CinA-like"/>
    <property type="match status" value="1"/>
</dbReference>
<dbReference type="InterPro" id="IPR036653">
    <property type="entry name" value="CinA-like_C"/>
</dbReference>
<dbReference type="InterPro" id="IPR008136">
    <property type="entry name" value="CinA_C"/>
</dbReference>
<name>A0ABP9SCN8_9GAMM</name>
<dbReference type="NCBIfam" id="TIGR00200">
    <property type="entry name" value="cinA_nterm"/>
    <property type="match status" value="1"/>
</dbReference>
<dbReference type="EMBL" id="BAABLF010000024">
    <property type="protein sequence ID" value="GAA5193428.1"/>
    <property type="molecule type" value="Genomic_DNA"/>
</dbReference>
<dbReference type="Gene3D" id="3.40.980.10">
    <property type="entry name" value="MoaB/Mog-like domain"/>
    <property type="match status" value="1"/>
</dbReference>
<dbReference type="SMART" id="SM00852">
    <property type="entry name" value="MoCF_biosynth"/>
    <property type="match status" value="1"/>
</dbReference>
<accession>A0ABP9SCN8</accession>
<dbReference type="PIRSF" id="PIRSF006728">
    <property type="entry name" value="CinA"/>
    <property type="match status" value="1"/>
</dbReference>
<dbReference type="InterPro" id="IPR008135">
    <property type="entry name" value="Competence-induced_CinA"/>
</dbReference>
<dbReference type="InterPro" id="IPR001453">
    <property type="entry name" value="MoaB/Mog_dom"/>
</dbReference>
<dbReference type="PANTHER" id="PTHR13939">
    <property type="entry name" value="NICOTINAMIDE-NUCLEOTIDE AMIDOHYDROLASE PNCC"/>
    <property type="match status" value="1"/>
</dbReference>
<dbReference type="Pfam" id="PF18146">
    <property type="entry name" value="CinA_KH"/>
    <property type="match status" value="1"/>
</dbReference>
<dbReference type="InterPro" id="IPR036425">
    <property type="entry name" value="MoaB/Mog-like_dom_sf"/>
</dbReference>
<proteinExistence type="inferred from homology"/>
<dbReference type="PANTHER" id="PTHR13939:SF0">
    <property type="entry name" value="NMN AMIDOHYDROLASE-LIKE PROTEIN YFAY"/>
    <property type="match status" value="1"/>
</dbReference>